<evidence type="ECO:0000313" key="2">
    <source>
        <dbReference type="Proteomes" id="UP000035680"/>
    </source>
</evidence>
<sequence length="66" mass="7535">MVVSYFKLISLLLLIILTTTHGFYTKKLDQLPNDTTPDDVDITPVRRYAGAFLSNNERIFVSMITI</sequence>
<keyword evidence="2" id="KW-1185">Reference proteome</keyword>
<protein>
    <submittedName>
        <fullName evidence="3">Secreted protein</fullName>
    </submittedName>
</protein>
<feature type="signal peptide" evidence="1">
    <location>
        <begin position="1"/>
        <end position="22"/>
    </location>
</feature>
<evidence type="ECO:0000256" key="1">
    <source>
        <dbReference type="SAM" id="SignalP"/>
    </source>
</evidence>
<dbReference type="WBParaSite" id="SVE_1644700.1">
    <property type="protein sequence ID" value="SVE_1644700.1"/>
    <property type="gene ID" value="SVE_1644700"/>
</dbReference>
<evidence type="ECO:0000313" key="3">
    <source>
        <dbReference type="WBParaSite" id="SVE_1644700.1"/>
    </source>
</evidence>
<accession>A0A0K0FVT0</accession>
<reference evidence="2" key="1">
    <citation type="submission" date="2014-07" db="EMBL/GenBank/DDBJ databases">
        <authorList>
            <person name="Martin A.A"/>
            <person name="De Silva N."/>
        </authorList>
    </citation>
    <scope>NUCLEOTIDE SEQUENCE</scope>
</reference>
<name>A0A0K0FVT0_STRVS</name>
<proteinExistence type="predicted"/>
<feature type="chain" id="PRO_5005330206" evidence="1">
    <location>
        <begin position="23"/>
        <end position="66"/>
    </location>
</feature>
<reference evidence="3" key="2">
    <citation type="submission" date="2015-08" db="UniProtKB">
        <authorList>
            <consortium name="WormBaseParasite"/>
        </authorList>
    </citation>
    <scope>IDENTIFICATION</scope>
</reference>
<keyword evidence="1" id="KW-0732">Signal</keyword>
<organism evidence="2 3">
    <name type="scientific">Strongyloides venezuelensis</name>
    <name type="common">Threadworm</name>
    <dbReference type="NCBI Taxonomy" id="75913"/>
    <lineage>
        <taxon>Eukaryota</taxon>
        <taxon>Metazoa</taxon>
        <taxon>Ecdysozoa</taxon>
        <taxon>Nematoda</taxon>
        <taxon>Chromadorea</taxon>
        <taxon>Rhabditida</taxon>
        <taxon>Tylenchina</taxon>
        <taxon>Panagrolaimomorpha</taxon>
        <taxon>Strongyloidoidea</taxon>
        <taxon>Strongyloididae</taxon>
        <taxon>Strongyloides</taxon>
    </lineage>
</organism>
<dbReference type="Proteomes" id="UP000035680">
    <property type="component" value="Unassembled WGS sequence"/>
</dbReference>
<dbReference type="AlphaFoldDB" id="A0A0K0FVT0"/>